<reference evidence="2 3" key="1">
    <citation type="submission" date="2017-09" db="EMBL/GenBank/DDBJ databases">
        <title>Depth-based differentiation of microbial function through sediment-hosted aquifers and enrichment of novel symbionts in the deep terrestrial subsurface.</title>
        <authorList>
            <person name="Probst A.J."/>
            <person name="Ladd B."/>
            <person name="Jarett J.K."/>
            <person name="Geller-Mcgrath D.E."/>
            <person name="Sieber C.M."/>
            <person name="Emerson J.B."/>
            <person name="Anantharaman K."/>
            <person name="Thomas B.C."/>
            <person name="Malmstrom R."/>
            <person name="Stieglmeier M."/>
            <person name="Klingl A."/>
            <person name="Woyke T."/>
            <person name="Ryan C.M."/>
            <person name="Banfield J.F."/>
        </authorList>
    </citation>
    <scope>NUCLEOTIDE SEQUENCE [LARGE SCALE GENOMIC DNA]</scope>
    <source>
        <strain evidence="2">CG11_big_fil_rev_8_21_14_0_20_39_34</strain>
    </source>
</reference>
<evidence type="ECO:0000256" key="1">
    <source>
        <dbReference type="SAM" id="MobiDB-lite"/>
    </source>
</evidence>
<protein>
    <submittedName>
        <fullName evidence="2">Uncharacterized protein</fullName>
    </submittedName>
</protein>
<dbReference type="Proteomes" id="UP000229600">
    <property type="component" value="Unassembled WGS sequence"/>
</dbReference>
<name>A0A2H0N3V6_9BACT</name>
<accession>A0A2H0N3V6</accession>
<evidence type="ECO:0000313" key="2">
    <source>
        <dbReference type="EMBL" id="PIR03583.1"/>
    </source>
</evidence>
<dbReference type="EMBL" id="PCWN01000011">
    <property type="protein sequence ID" value="PIR03583.1"/>
    <property type="molecule type" value="Genomic_DNA"/>
</dbReference>
<organism evidence="2 3">
    <name type="scientific">Candidatus Magasanikbacteria bacterium CG11_big_fil_rev_8_21_14_0_20_39_34</name>
    <dbReference type="NCBI Taxonomy" id="1974653"/>
    <lineage>
        <taxon>Bacteria</taxon>
        <taxon>Candidatus Magasanikiibacteriota</taxon>
    </lineage>
</organism>
<sequence length="348" mass="39353">MRMSNKREDLHQRGVETAEKKPHDRTKGGEHPMNKVVSVLAEGLMEEEDGTNQEFFADNEPIPKAKLIEMGKTYADLIPEGDRTVSDVEEAGGIFYFYKGATKQDNNGYATADVVSSADYLGNWPNIFPQKLYRNERDAEGDLQFIEAAKKFAADPTITANEKSGIADKLLTHSSVANALKSIVHGVGRRTVTESFLLAAERIQADPEAKATKIIQDLREERHLNESGRKADLERQLVLRTFLEEVYPELKNLQQYEESQLLNNFPERGEYDTWSGEQVLTYIQSLPVEVTSQPHFADELQQFQIKLSNFQSGSSTRSPRPGTIMTPLRRAIENSMKEKFVERIAKVK</sequence>
<proteinExistence type="predicted"/>
<feature type="region of interest" description="Disordered" evidence="1">
    <location>
        <begin position="1"/>
        <end position="33"/>
    </location>
</feature>
<evidence type="ECO:0000313" key="3">
    <source>
        <dbReference type="Proteomes" id="UP000229600"/>
    </source>
</evidence>
<dbReference type="AlphaFoldDB" id="A0A2H0N3V6"/>
<gene>
    <name evidence="2" type="ORF">COV59_05335</name>
</gene>
<comment type="caution">
    <text evidence="2">The sequence shown here is derived from an EMBL/GenBank/DDBJ whole genome shotgun (WGS) entry which is preliminary data.</text>
</comment>